<organism evidence="5 6">
    <name type="scientific">Tessaracoccus palaemonis</name>
    <dbReference type="NCBI Taxonomy" id="2829499"/>
    <lineage>
        <taxon>Bacteria</taxon>
        <taxon>Bacillati</taxon>
        <taxon>Actinomycetota</taxon>
        <taxon>Actinomycetes</taxon>
        <taxon>Propionibacteriales</taxon>
        <taxon>Propionibacteriaceae</taxon>
        <taxon>Tessaracoccus</taxon>
    </lineage>
</organism>
<keyword evidence="2" id="KW-0813">Transport</keyword>
<evidence type="ECO:0000256" key="3">
    <source>
        <dbReference type="ARBA" id="ARBA00022729"/>
    </source>
</evidence>
<feature type="chain" id="PRO_5046641591" evidence="4">
    <location>
        <begin position="20"/>
        <end position="418"/>
    </location>
</feature>
<evidence type="ECO:0000256" key="2">
    <source>
        <dbReference type="ARBA" id="ARBA00022448"/>
    </source>
</evidence>
<keyword evidence="6" id="KW-1185">Reference proteome</keyword>
<dbReference type="PANTHER" id="PTHR30061:SF50">
    <property type="entry name" value="MALTOSE_MALTODEXTRIN-BINDING PERIPLASMIC PROTEIN"/>
    <property type="match status" value="1"/>
</dbReference>
<dbReference type="InterPro" id="IPR006059">
    <property type="entry name" value="SBP"/>
</dbReference>
<dbReference type="RefSeq" id="WP_219081171.1">
    <property type="nucleotide sequence ID" value="NZ_CP079216.1"/>
</dbReference>
<dbReference type="Proteomes" id="UP000824504">
    <property type="component" value="Chromosome"/>
</dbReference>
<comment type="similarity">
    <text evidence="1">Belongs to the bacterial solute-binding protein 1 family.</text>
</comment>
<proteinExistence type="inferred from homology"/>
<dbReference type="PROSITE" id="PS51257">
    <property type="entry name" value="PROKAR_LIPOPROTEIN"/>
    <property type="match status" value="1"/>
</dbReference>
<keyword evidence="3 4" id="KW-0732">Signal</keyword>
<protein>
    <submittedName>
        <fullName evidence="5">Extracellular solute-binding protein</fullName>
    </submittedName>
</protein>
<dbReference type="Pfam" id="PF13416">
    <property type="entry name" value="SBP_bac_8"/>
    <property type="match status" value="1"/>
</dbReference>
<dbReference type="EMBL" id="CP079216">
    <property type="protein sequence ID" value="QXT62369.1"/>
    <property type="molecule type" value="Genomic_DNA"/>
</dbReference>
<feature type="signal peptide" evidence="4">
    <location>
        <begin position="1"/>
        <end position="19"/>
    </location>
</feature>
<name>A0ABX8SMG6_9ACTN</name>
<sequence>MRYLSIGAAAVAATMLLGACSSGTPETTTTAESTASATSEAPIDASGIELTIWTDENRKPAIEDAAKVFEEETGATVTLVQKNFEDIRNDFINQVPTGEGPDLTIGAHDWVGSLVQAGVISTIDLGDKASSFEPVSIDAFTYDSQLYAMPYSLETIALIQNTDLVGEDAPATWDDMIAAAKEAGVDRPVVINTAGQTGDAYTMYGFQTSFGAPVFVQDETGFTTEVGMGGEAGTKFAKWLSANGEEGTGYISTTIDYDTNNELFASGKAAYTVQGPWAIEALTAKGVNVKVNPIPSAGGETASPFVGVQGFYLSSESKNALVAQEFLTNYLATDEAQKALYEADPRIPAWSTLAEEVSSDANIAGFVASSKNGVPMPNIPEMASVWDLWNAAQVQIIKGADAESTWTKMVSDLEASIG</sequence>
<accession>A0ABX8SMG6</accession>
<evidence type="ECO:0000256" key="4">
    <source>
        <dbReference type="SAM" id="SignalP"/>
    </source>
</evidence>
<evidence type="ECO:0000256" key="1">
    <source>
        <dbReference type="ARBA" id="ARBA00008520"/>
    </source>
</evidence>
<dbReference type="PANTHER" id="PTHR30061">
    <property type="entry name" value="MALTOSE-BINDING PERIPLASMIC PROTEIN"/>
    <property type="match status" value="1"/>
</dbReference>
<evidence type="ECO:0000313" key="6">
    <source>
        <dbReference type="Proteomes" id="UP000824504"/>
    </source>
</evidence>
<reference evidence="5 6" key="1">
    <citation type="submission" date="2021-07" db="EMBL/GenBank/DDBJ databases">
        <title>complete genome sequencing of Tessaracoccus sp.J1M15.</title>
        <authorList>
            <person name="Bae J.-W."/>
            <person name="Kim D.-y."/>
        </authorList>
    </citation>
    <scope>NUCLEOTIDE SEQUENCE [LARGE SCALE GENOMIC DNA]</scope>
    <source>
        <strain evidence="5 6">J1M15</strain>
    </source>
</reference>
<evidence type="ECO:0000313" key="5">
    <source>
        <dbReference type="EMBL" id="QXT62369.1"/>
    </source>
</evidence>
<gene>
    <name evidence="5" type="ORF">KDB89_11505</name>
</gene>